<evidence type="ECO:0000313" key="2">
    <source>
        <dbReference type="Proteomes" id="UP001054945"/>
    </source>
</evidence>
<gene>
    <name evidence="1" type="ORF">CEXT_159401</name>
</gene>
<reference evidence="1 2" key="1">
    <citation type="submission" date="2021-06" db="EMBL/GenBank/DDBJ databases">
        <title>Caerostris extrusa draft genome.</title>
        <authorList>
            <person name="Kono N."/>
            <person name="Arakawa K."/>
        </authorList>
    </citation>
    <scope>NUCLEOTIDE SEQUENCE [LARGE SCALE GENOMIC DNA]</scope>
</reference>
<evidence type="ECO:0000313" key="1">
    <source>
        <dbReference type="EMBL" id="GIY39643.1"/>
    </source>
</evidence>
<dbReference type="Proteomes" id="UP001054945">
    <property type="component" value="Unassembled WGS sequence"/>
</dbReference>
<dbReference type="EMBL" id="BPLR01010492">
    <property type="protein sequence ID" value="GIY39643.1"/>
    <property type="molecule type" value="Genomic_DNA"/>
</dbReference>
<sequence>MKRHKGSLLIAFDDDGKIDWMFEEDRRCWLPHSRATCVNDSRNLQPFPSRKVNLIKVVRERASGRGAAVRESRLAGTLVVLQFLARALLTRFTRRALFGSRPFGLTIAAL</sequence>
<protein>
    <submittedName>
        <fullName evidence="1">Uncharacterized protein</fullName>
    </submittedName>
</protein>
<organism evidence="1 2">
    <name type="scientific">Caerostris extrusa</name>
    <name type="common">Bark spider</name>
    <name type="synonym">Caerostris bankana</name>
    <dbReference type="NCBI Taxonomy" id="172846"/>
    <lineage>
        <taxon>Eukaryota</taxon>
        <taxon>Metazoa</taxon>
        <taxon>Ecdysozoa</taxon>
        <taxon>Arthropoda</taxon>
        <taxon>Chelicerata</taxon>
        <taxon>Arachnida</taxon>
        <taxon>Araneae</taxon>
        <taxon>Araneomorphae</taxon>
        <taxon>Entelegynae</taxon>
        <taxon>Araneoidea</taxon>
        <taxon>Araneidae</taxon>
        <taxon>Caerostris</taxon>
    </lineage>
</organism>
<accession>A0AAV4SYX8</accession>
<keyword evidence="2" id="KW-1185">Reference proteome</keyword>
<comment type="caution">
    <text evidence="1">The sequence shown here is derived from an EMBL/GenBank/DDBJ whole genome shotgun (WGS) entry which is preliminary data.</text>
</comment>
<proteinExistence type="predicted"/>
<dbReference type="AlphaFoldDB" id="A0AAV4SYX8"/>
<name>A0AAV4SYX8_CAEEX</name>